<keyword evidence="7 13" id="KW-1133">Transmembrane helix</keyword>
<keyword evidence="2" id="KW-1003">Cell membrane</keyword>
<feature type="domain" description="PLD phosphodiesterase" evidence="14">
    <location>
        <begin position="381"/>
        <end position="408"/>
    </location>
</feature>
<dbReference type="InterPro" id="IPR027379">
    <property type="entry name" value="CLS_N"/>
</dbReference>
<keyword evidence="11" id="KW-1208">Phospholipid metabolism</keyword>
<dbReference type="RefSeq" id="WP_114118670.1">
    <property type="nucleotide sequence ID" value="NZ_BMHU01000005.1"/>
</dbReference>
<dbReference type="SUPFAM" id="SSF56024">
    <property type="entry name" value="Phospholipase D/nuclease"/>
    <property type="match status" value="2"/>
</dbReference>
<evidence type="ECO:0000256" key="9">
    <source>
        <dbReference type="ARBA" id="ARBA00023136"/>
    </source>
</evidence>
<dbReference type="Proteomes" id="UP000253508">
    <property type="component" value="Unassembled WGS sequence"/>
</dbReference>
<evidence type="ECO:0000256" key="4">
    <source>
        <dbReference type="ARBA" id="ARBA00022679"/>
    </source>
</evidence>
<accession>A0A367XWN8</accession>
<evidence type="ECO:0000256" key="7">
    <source>
        <dbReference type="ARBA" id="ARBA00022989"/>
    </source>
</evidence>
<keyword evidence="9 13" id="KW-0472">Membrane</keyword>
<evidence type="ECO:0000313" key="15">
    <source>
        <dbReference type="EMBL" id="RCK57232.1"/>
    </source>
</evidence>
<protein>
    <recommendedName>
        <fullName evidence="12">Cardiolipin synthase</fullName>
        <ecNumber evidence="12">2.7.8.-</ecNumber>
    </recommendedName>
</protein>
<evidence type="ECO:0000256" key="12">
    <source>
        <dbReference type="NCBIfam" id="TIGR04265"/>
    </source>
</evidence>
<dbReference type="GO" id="GO:0032049">
    <property type="term" value="P:cardiolipin biosynthetic process"/>
    <property type="evidence" value="ECO:0007669"/>
    <property type="project" value="UniProtKB-UniRule"/>
</dbReference>
<sequence>MVIRITAVMFVPPGRRPTSAMAWLLLIFFLPVPGVLFFMLIGNPRLPKKRRDIQSEVNEVLRQSNEHLELGSLLPNPPPWFDQIVRMNRQLGALPLSGDNSARIISDYDESLAAMTAAIREAKTYVQIEFYILKSDAATDDFFRAMEEATARGVHVRVLMDHWANLSKPLHKETKERLDRMNADWHFLLPLQPLKGKFQRPDLRNHRKLLVVDGEVAFIGSQNLTHASYNVRSNIRRGLTWVDLMVRVDGPVVRSIEAVFLTDYYSEVGTIPEGIDLADPKPGSDDFDCQVVPSGPGFESENNLQLFLSLLYAAQDRAILVSPYFVPDEALLRAVSAACSRGVQVELFVSETSDQAMVYHAQRSYYEDLLRMGVKIWLYKSPYILHTKSLSIDEETAVIGSSNMDMRSFGLNFEISLLVRGTAFVDQLRAVEENYRENSRELTLEEWLKQPIRSRVLDNVARLTSALQ</sequence>
<dbReference type="GO" id="GO:0005886">
    <property type="term" value="C:plasma membrane"/>
    <property type="evidence" value="ECO:0007669"/>
    <property type="project" value="UniProtKB-SubCell"/>
</dbReference>
<keyword evidence="10" id="KW-0594">Phospholipid biosynthesis</keyword>
<gene>
    <name evidence="15" type="primary">cls</name>
    <name evidence="15" type="ORF">DTO57_11575</name>
</gene>
<name>A0A367XWN8_9MICO</name>
<dbReference type="CDD" id="cd09158">
    <property type="entry name" value="PLDc_EcCLS_like_2"/>
    <property type="match status" value="1"/>
</dbReference>
<evidence type="ECO:0000256" key="11">
    <source>
        <dbReference type="ARBA" id="ARBA00023264"/>
    </source>
</evidence>
<feature type="transmembrane region" description="Helical" evidence="13">
    <location>
        <begin position="20"/>
        <end position="41"/>
    </location>
</feature>
<evidence type="ECO:0000256" key="13">
    <source>
        <dbReference type="SAM" id="Phobius"/>
    </source>
</evidence>
<dbReference type="EC" id="2.7.8.-" evidence="12"/>
<evidence type="ECO:0000256" key="1">
    <source>
        <dbReference type="ARBA" id="ARBA00004651"/>
    </source>
</evidence>
<keyword evidence="5 13" id="KW-0812">Transmembrane</keyword>
<dbReference type="EMBL" id="QORO01000005">
    <property type="protein sequence ID" value="RCK57232.1"/>
    <property type="molecule type" value="Genomic_DNA"/>
</dbReference>
<dbReference type="InterPro" id="IPR001736">
    <property type="entry name" value="PLipase_D/transphosphatidylase"/>
</dbReference>
<comment type="caution">
    <text evidence="15">The sequence shown here is derived from an EMBL/GenBank/DDBJ whole genome shotgun (WGS) entry which is preliminary data.</text>
</comment>
<comment type="subcellular location">
    <subcellularLocation>
        <location evidence="1">Cell membrane</location>
        <topology evidence="1">Multi-pass membrane protein</topology>
    </subcellularLocation>
</comment>
<evidence type="ECO:0000256" key="10">
    <source>
        <dbReference type="ARBA" id="ARBA00023209"/>
    </source>
</evidence>
<dbReference type="OrthoDB" id="9762009at2"/>
<dbReference type="GO" id="GO:0008808">
    <property type="term" value="F:cardiolipin synthase activity"/>
    <property type="evidence" value="ECO:0007669"/>
    <property type="project" value="UniProtKB-UniRule"/>
</dbReference>
<keyword evidence="3" id="KW-0444">Lipid biosynthesis</keyword>
<dbReference type="Pfam" id="PF13091">
    <property type="entry name" value="PLDc_2"/>
    <property type="match status" value="2"/>
</dbReference>
<dbReference type="NCBIfam" id="TIGR04265">
    <property type="entry name" value="bac_cardiolipin"/>
    <property type="match status" value="1"/>
</dbReference>
<evidence type="ECO:0000256" key="3">
    <source>
        <dbReference type="ARBA" id="ARBA00022516"/>
    </source>
</evidence>
<evidence type="ECO:0000313" key="16">
    <source>
        <dbReference type="Proteomes" id="UP000253508"/>
    </source>
</evidence>
<proteinExistence type="predicted"/>
<dbReference type="InterPro" id="IPR022924">
    <property type="entry name" value="Cardiolipin_synthase"/>
</dbReference>
<dbReference type="PANTHER" id="PTHR21248">
    <property type="entry name" value="CARDIOLIPIN SYNTHASE"/>
    <property type="match status" value="1"/>
</dbReference>
<keyword evidence="6" id="KW-0677">Repeat</keyword>
<keyword evidence="16" id="KW-1185">Reference proteome</keyword>
<dbReference type="PROSITE" id="PS50035">
    <property type="entry name" value="PLD"/>
    <property type="match status" value="2"/>
</dbReference>
<dbReference type="Pfam" id="PF13396">
    <property type="entry name" value="PLDc_N"/>
    <property type="match status" value="1"/>
</dbReference>
<evidence type="ECO:0000256" key="2">
    <source>
        <dbReference type="ARBA" id="ARBA00022475"/>
    </source>
</evidence>
<dbReference type="SMART" id="SM00155">
    <property type="entry name" value="PLDc"/>
    <property type="match status" value="2"/>
</dbReference>
<reference evidence="15 16" key="1">
    <citation type="submission" date="2018-07" db="EMBL/GenBank/DDBJ databases">
        <title>Microbacterium endoborsara sp. nov., a novel actinobacterium isolated from Borszczowia aralocaspica.</title>
        <authorList>
            <person name="An D."/>
        </authorList>
    </citation>
    <scope>NUCLEOTIDE SEQUENCE [LARGE SCALE GENOMIC DNA]</scope>
    <source>
        <strain evidence="15 16">C1.15228</strain>
    </source>
</reference>
<dbReference type="PANTHER" id="PTHR21248:SF22">
    <property type="entry name" value="PHOSPHOLIPASE D"/>
    <property type="match status" value="1"/>
</dbReference>
<organism evidence="15 16">
    <name type="scientific">Microbacterium sorbitolivorans</name>
    <dbReference type="NCBI Taxonomy" id="1867410"/>
    <lineage>
        <taxon>Bacteria</taxon>
        <taxon>Bacillati</taxon>
        <taxon>Actinomycetota</taxon>
        <taxon>Actinomycetes</taxon>
        <taxon>Micrococcales</taxon>
        <taxon>Microbacteriaceae</taxon>
        <taxon>Microbacterium</taxon>
    </lineage>
</organism>
<dbReference type="InterPro" id="IPR025202">
    <property type="entry name" value="PLD-like_dom"/>
</dbReference>
<evidence type="ECO:0000256" key="6">
    <source>
        <dbReference type="ARBA" id="ARBA00022737"/>
    </source>
</evidence>
<keyword evidence="8" id="KW-0443">Lipid metabolism</keyword>
<evidence type="ECO:0000256" key="8">
    <source>
        <dbReference type="ARBA" id="ARBA00023098"/>
    </source>
</evidence>
<dbReference type="AlphaFoldDB" id="A0A367XWN8"/>
<evidence type="ECO:0000259" key="14">
    <source>
        <dbReference type="PROSITE" id="PS50035"/>
    </source>
</evidence>
<feature type="domain" description="PLD phosphodiesterase" evidence="14">
    <location>
        <begin position="201"/>
        <end position="228"/>
    </location>
</feature>
<dbReference type="Gene3D" id="3.30.870.10">
    <property type="entry name" value="Endonuclease Chain A"/>
    <property type="match status" value="2"/>
</dbReference>
<evidence type="ECO:0000256" key="5">
    <source>
        <dbReference type="ARBA" id="ARBA00022692"/>
    </source>
</evidence>
<keyword evidence="4" id="KW-0808">Transferase</keyword>